<dbReference type="PROSITE" id="PS50878">
    <property type="entry name" value="RT_POL"/>
    <property type="match status" value="1"/>
</dbReference>
<dbReference type="InterPro" id="IPR001584">
    <property type="entry name" value="Integrase_cat-core"/>
</dbReference>
<proteinExistence type="predicted"/>
<dbReference type="Gene3D" id="1.10.340.70">
    <property type="match status" value="1"/>
</dbReference>
<feature type="compositionally biased region" description="Acidic residues" evidence="3">
    <location>
        <begin position="1063"/>
        <end position="1076"/>
    </location>
</feature>
<dbReference type="AlphaFoldDB" id="A0A4Y2SF45"/>
<dbReference type="CDD" id="cd01647">
    <property type="entry name" value="RT_LTR"/>
    <property type="match status" value="1"/>
</dbReference>
<dbReference type="Pfam" id="PF17921">
    <property type="entry name" value="Integrase_H2C2"/>
    <property type="match status" value="1"/>
</dbReference>
<dbReference type="InterPro" id="IPR000477">
    <property type="entry name" value="RT_dom"/>
</dbReference>
<dbReference type="PROSITE" id="PS50994">
    <property type="entry name" value="INTEGRASE"/>
    <property type="match status" value="1"/>
</dbReference>
<reference evidence="6 7" key="1">
    <citation type="journal article" date="2019" name="Sci. Rep.">
        <title>Orb-weaving spider Araneus ventricosus genome elucidates the spidroin gene catalogue.</title>
        <authorList>
            <person name="Kono N."/>
            <person name="Nakamura H."/>
            <person name="Ohtoshi R."/>
            <person name="Moran D.A.P."/>
            <person name="Shinohara A."/>
            <person name="Yoshida Y."/>
            <person name="Fujiwara M."/>
            <person name="Mori M."/>
            <person name="Tomita M."/>
            <person name="Arakawa K."/>
        </authorList>
    </citation>
    <scope>NUCLEOTIDE SEQUENCE [LARGE SCALE GENOMIC DNA]</scope>
</reference>
<dbReference type="FunFam" id="1.10.340.70:FF:000001">
    <property type="entry name" value="Retrovirus-related Pol polyprotein from transposon gypsy-like Protein"/>
    <property type="match status" value="1"/>
</dbReference>
<organism evidence="6 7">
    <name type="scientific">Araneus ventricosus</name>
    <name type="common">Orbweaver spider</name>
    <name type="synonym">Epeira ventricosa</name>
    <dbReference type="NCBI Taxonomy" id="182803"/>
    <lineage>
        <taxon>Eukaryota</taxon>
        <taxon>Metazoa</taxon>
        <taxon>Ecdysozoa</taxon>
        <taxon>Arthropoda</taxon>
        <taxon>Chelicerata</taxon>
        <taxon>Arachnida</taxon>
        <taxon>Araneae</taxon>
        <taxon>Araneomorphae</taxon>
        <taxon>Entelegynae</taxon>
        <taxon>Araneoidea</taxon>
        <taxon>Araneidae</taxon>
        <taxon>Araneus</taxon>
    </lineage>
</organism>
<keyword evidence="7" id="KW-1185">Reference proteome</keyword>
<dbReference type="InterPro" id="IPR036397">
    <property type="entry name" value="RNaseH_sf"/>
</dbReference>
<dbReference type="SUPFAM" id="SSF56672">
    <property type="entry name" value="DNA/RNA polymerases"/>
    <property type="match status" value="1"/>
</dbReference>
<dbReference type="InterPro" id="IPR041577">
    <property type="entry name" value="RT_RNaseH_2"/>
</dbReference>
<dbReference type="InterPro" id="IPR041588">
    <property type="entry name" value="Integrase_H2C2"/>
</dbReference>
<keyword evidence="2" id="KW-0511">Multifunctional enzyme</keyword>
<dbReference type="SUPFAM" id="SSF53098">
    <property type="entry name" value="Ribonuclease H-like"/>
    <property type="match status" value="1"/>
</dbReference>
<dbReference type="Gene3D" id="3.10.10.10">
    <property type="entry name" value="HIV Type 1 Reverse Transcriptase, subunit A, domain 1"/>
    <property type="match status" value="2"/>
</dbReference>
<protein>
    <recommendedName>
        <fullName evidence="1">RNA-directed DNA polymerase</fullName>
        <ecNumber evidence="1">2.7.7.49</ecNumber>
    </recommendedName>
</protein>
<dbReference type="InterPro" id="IPR043502">
    <property type="entry name" value="DNA/RNA_pol_sf"/>
</dbReference>
<evidence type="ECO:0000256" key="2">
    <source>
        <dbReference type="ARBA" id="ARBA00023268"/>
    </source>
</evidence>
<dbReference type="FunFam" id="3.30.420.10:FF:000032">
    <property type="entry name" value="Retrovirus-related Pol polyprotein from transposon 297-like Protein"/>
    <property type="match status" value="1"/>
</dbReference>
<dbReference type="Pfam" id="PF17919">
    <property type="entry name" value="RT_RNaseH_2"/>
    <property type="match status" value="1"/>
</dbReference>
<dbReference type="Pfam" id="PF00078">
    <property type="entry name" value="RVT_1"/>
    <property type="match status" value="1"/>
</dbReference>
<dbReference type="Gene3D" id="3.30.70.270">
    <property type="match status" value="2"/>
</dbReference>
<evidence type="ECO:0000259" key="4">
    <source>
        <dbReference type="PROSITE" id="PS50878"/>
    </source>
</evidence>
<feature type="domain" description="Integrase catalytic" evidence="5">
    <location>
        <begin position="780"/>
        <end position="939"/>
    </location>
</feature>
<dbReference type="PANTHER" id="PTHR37984">
    <property type="entry name" value="PROTEIN CBG26694"/>
    <property type="match status" value="1"/>
</dbReference>
<sequence>MPALTSMGRITADIEVDNVKGEGISVYVVPDEAQPVDLIIGRTWLDLPHIAYTRIGDRVHIGYRENEPFRNFPIDENISRICLKALEATKLEKNTVDLVSSRAESIENGLIMIENPSEDIGCLLEVKDGKTCVPLANIGDKNIEFLKDQCLGRAEVIELCSNVKVKERMQSSNNLDNFKEKVPIILSEINIDSNVENERKQELVQLLNEYRDCFALNISELGSTNLTKMDIKEVEGSKPVCMKPYKTNAPERVAIKKIVREWRENGIVSDTRSPYASPVLLVKKKTGENRLLFTTLDLAHGYLQIPLTENAKQETAFITPDETGQFERMIFGLTNAPAEFQRLMYLALGPLCNLGVLCYLDDILIPAKTWEEMIEKLIEVFERLRSANLTLKLPKCKFGKQEVEYLGFIINKNGIKPGSRKVEAISKFPQPKSIHDVRRFLGLTSFFRRFIPNYSIKARYLTQLTKKNEIFKWEKVQEESFETLKRELTIQPILALYTPEAKTEVHTDACAHGMAGMLLQLGSDDKWHLVYCVSRKTTETENKYHSSKLELMAIVWTLERLRQFLLSISFTVVTDCQALIYMDAKKSSNPQIACWSLLIQEFDFEIRHRPGVRMSHIDAISRAPVLNSSDTLDSLIENKLEVCLTLSVEDQVLMMQHADDTLKELILILEKDNEDRTKEEKQTVQNYVLKGNKLFRVINDGARERLLFVIPKSMRKSIVVKFHDLIGHFAVDKTVSKIKELYWFPYMKRYVRRHISMCFECLANKVPSGKRQGFLHPISTGRRPFAIVHLDHLGPFVTSSKRNKELLVMIDNMTRFVRLYPVRDTSSKNVLKSVKSFVEDFGLPNRIISDRGSCFTSHEFQRFCGENGILHTLNSTSHPQGNGMVERVHRTILSTIVTSMKKDDQRDWDSKIKETERNLNNTVNKTLGKAPFEALHGYVPRFKDGILRLFADEEHEVWNDPEKLQLEAREKISKGQEKMKAYYDKKKSGTLLFDKGEIVVFRRNPKATGEPTKTQPRYRGPMVVTEILPSDTYRISQLEPSNGRLYATTAHVSQLKAWRRWNEDDDDSSENSDDEPEVQRPKRIVRKPERYGVYMPDR</sequence>
<feature type="compositionally biased region" description="Basic and acidic residues" evidence="3">
    <location>
        <begin position="1086"/>
        <end position="1098"/>
    </location>
</feature>
<feature type="region of interest" description="Disordered" evidence="3">
    <location>
        <begin position="1061"/>
        <end position="1098"/>
    </location>
</feature>
<dbReference type="GO" id="GO:0042575">
    <property type="term" value="C:DNA polymerase complex"/>
    <property type="evidence" value="ECO:0007669"/>
    <property type="project" value="UniProtKB-ARBA"/>
</dbReference>
<dbReference type="GO" id="GO:0003964">
    <property type="term" value="F:RNA-directed DNA polymerase activity"/>
    <property type="evidence" value="ECO:0007669"/>
    <property type="project" value="UniProtKB-KW"/>
</dbReference>
<dbReference type="CDD" id="cd09274">
    <property type="entry name" value="RNase_HI_RT_Ty3"/>
    <property type="match status" value="1"/>
</dbReference>
<evidence type="ECO:0000256" key="1">
    <source>
        <dbReference type="ARBA" id="ARBA00012493"/>
    </source>
</evidence>
<evidence type="ECO:0000313" key="7">
    <source>
        <dbReference type="Proteomes" id="UP000499080"/>
    </source>
</evidence>
<dbReference type="Gene3D" id="3.30.420.10">
    <property type="entry name" value="Ribonuclease H-like superfamily/Ribonuclease H"/>
    <property type="match status" value="1"/>
</dbReference>
<dbReference type="InterPro" id="IPR050951">
    <property type="entry name" value="Retrovirus_Pol_polyprotein"/>
</dbReference>
<dbReference type="EMBL" id="BGPR01021503">
    <property type="protein sequence ID" value="GBN86864.1"/>
    <property type="molecule type" value="Genomic_DNA"/>
</dbReference>
<dbReference type="EC" id="2.7.7.49" evidence="1"/>
<gene>
    <name evidence="6" type="primary">TY3B-I_815</name>
    <name evidence="6" type="ORF">AVEN_153262_1</name>
</gene>
<evidence type="ECO:0000259" key="5">
    <source>
        <dbReference type="PROSITE" id="PS50994"/>
    </source>
</evidence>
<dbReference type="OrthoDB" id="6418967at2759"/>
<dbReference type="InterPro" id="IPR043128">
    <property type="entry name" value="Rev_trsase/Diguanyl_cyclase"/>
</dbReference>
<dbReference type="GO" id="GO:0004519">
    <property type="term" value="F:endonuclease activity"/>
    <property type="evidence" value="ECO:0007669"/>
    <property type="project" value="UniProtKB-KW"/>
</dbReference>
<dbReference type="FunFam" id="3.30.70.270:FF:000026">
    <property type="entry name" value="Transposon Ty3-G Gag-Pol polyprotein"/>
    <property type="match status" value="1"/>
</dbReference>
<comment type="caution">
    <text evidence="6">The sequence shown here is derived from an EMBL/GenBank/DDBJ whole genome shotgun (WGS) entry which is preliminary data.</text>
</comment>
<dbReference type="InterPro" id="IPR012337">
    <property type="entry name" value="RNaseH-like_sf"/>
</dbReference>
<evidence type="ECO:0000256" key="3">
    <source>
        <dbReference type="SAM" id="MobiDB-lite"/>
    </source>
</evidence>
<dbReference type="Pfam" id="PF00665">
    <property type="entry name" value="rve"/>
    <property type="match status" value="1"/>
</dbReference>
<dbReference type="GO" id="GO:0015074">
    <property type="term" value="P:DNA integration"/>
    <property type="evidence" value="ECO:0007669"/>
    <property type="project" value="InterPro"/>
</dbReference>
<dbReference type="GO" id="GO:0016787">
    <property type="term" value="F:hydrolase activity"/>
    <property type="evidence" value="ECO:0007669"/>
    <property type="project" value="UniProtKB-KW"/>
</dbReference>
<accession>A0A4Y2SF45</accession>
<dbReference type="GO" id="GO:0003676">
    <property type="term" value="F:nucleic acid binding"/>
    <property type="evidence" value="ECO:0007669"/>
    <property type="project" value="InterPro"/>
</dbReference>
<name>A0A4Y2SF45_ARAVE</name>
<dbReference type="Proteomes" id="UP000499080">
    <property type="component" value="Unassembled WGS sequence"/>
</dbReference>
<feature type="domain" description="Reverse transcriptase" evidence="4">
    <location>
        <begin position="224"/>
        <end position="410"/>
    </location>
</feature>
<dbReference type="PANTHER" id="PTHR37984:SF5">
    <property type="entry name" value="PROTEIN NYNRIN-LIKE"/>
    <property type="match status" value="1"/>
</dbReference>
<evidence type="ECO:0000313" key="6">
    <source>
        <dbReference type="EMBL" id="GBN86864.1"/>
    </source>
</evidence>